<dbReference type="Gramene" id="mRNA:HanXRQr2_Chr17g0790671">
    <property type="protein sequence ID" value="CDS:HanXRQr2_Chr17g0790671.1"/>
    <property type="gene ID" value="HanXRQr2_Chr17g0790671"/>
</dbReference>
<proteinExistence type="predicted"/>
<name>A0A9K3DFQ5_HELAN</name>
<evidence type="ECO:0000313" key="3">
    <source>
        <dbReference type="Proteomes" id="UP000215914"/>
    </source>
</evidence>
<reference evidence="2" key="1">
    <citation type="journal article" date="2017" name="Nature">
        <title>The sunflower genome provides insights into oil metabolism, flowering and Asterid evolution.</title>
        <authorList>
            <person name="Badouin H."/>
            <person name="Gouzy J."/>
            <person name="Grassa C.J."/>
            <person name="Murat F."/>
            <person name="Staton S.E."/>
            <person name="Cottret L."/>
            <person name="Lelandais-Briere C."/>
            <person name="Owens G.L."/>
            <person name="Carrere S."/>
            <person name="Mayjonade B."/>
            <person name="Legrand L."/>
            <person name="Gill N."/>
            <person name="Kane N.C."/>
            <person name="Bowers J.E."/>
            <person name="Hubner S."/>
            <person name="Bellec A."/>
            <person name="Berard A."/>
            <person name="Berges H."/>
            <person name="Blanchet N."/>
            <person name="Boniface M.C."/>
            <person name="Brunel D."/>
            <person name="Catrice O."/>
            <person name="Chaidir N."/>
            <person name="Claudel C."/>
            <person name="Donnadieu C."/>
            <person name="Faraut T."/>
            <person name="Fievet G."/>
            <person name="Helmstetter N."/>
            <person name="King M."/>
            <person name="Knapp S.J."/>
            <person name="Lai Z."/>
            <person name="Le Paslier M.C."/>
            <person name="Lippi Y."/>
            <person name="Lorenzon L."/>
            <person name="Mandel J.R."/>
            <person name="Marage G."/>
            <person name="Marchand G."/>
            <person name="Marquand E."/>
            <person name="Bret-Mestries E."/>
            <person name="Morien E."/>
            <person name="Nambeesan S."/>
            <person name="Nguyen T."/>
            <person name="Pegot-Espagnet P."/>
            <person name="Pouilly N."/>
            <person name="Raftis F."/>
            <person name="Sallet E."/>
            <person name="Schiex T."/>
            <person name="Thomas J."/>
            <person name="Vandecasteele C."/>
            <person name="Vares D."/>
            <person name="Vear F."/>
            <person name="Vautrin S."/>
            <person name="Crespi M."/>
            <person name="Mangin B."/>
            <person name="Burke J.M."/>
            <person name="Salse J."/>
            <person name="Munos S."/>
            <person name="Vincourt P."/>
            <person name="Rieseberg L.H."/>
            <person name="Langlade N.B."/>
        </authorList>
    </citation>
    <scope>NUCLEOTIDE SEQUENCE</scope>
    <source>
        <tissue evidence="2">Leaves</tissue>
    </source>
</reference>
<dbReference type="Proteomes" id="UP000215914">
    <property type="component" value="Unassembled WGS sequence"/>
</dbReference>
<sequence>MKMYYSIYNFAAFLCIISCTFGFACFPKKMIQLQTCQISFPKTPHHLFFLQKLIYSLCQHKEARPRGKIENRSGSATVVPPR</sequence>
<dbReference type="PROSITE" id="PS51257">
    <property type="entry name" value="PROKAR_LIPOPROTEIN"/>
    <property type="match status" value="1"/>
</dbReference>
<dbReference type="EMBL" id="MNCJ02000332">
    <property type="protein sequence ID" value="KAF5754395.1"/>
    <property type="molecule type" value="Genomic_DNA"/>
</dbReference>
<evidence type="ECO:0000256" key="1">
    <source>
        <dbReference type="SAM" id="Phobius"/>
    </source>
</evidence>
<keyword evidence="3" id="KW-1185">Reference proteome</keyword>
<evidence type="ECO:0000313" key="2">
    <source>
        <dbReference type="EMBL" id="KAF5754395.1"/>
    </source>
</evidence>
<reference evidence="2" key="2">
    <citation type="submission" date="2020-06" db="EMBL/GenBank/DDBJ databases">
        <title>Helianthus annuus Genome sequencing and assembly Release 2.</title>
        <authorList>
            <person name="Gouzy J."/>
            <person name="Langlade N."/>
            <person name="Munos S."/>
        </authorList>
    </citation>
    <scope>NUCLEOTIDE SEQUENCE</scope>
    <source>
        <tissue evidence="2">Leaves</tissue>
    </source>
</reference>
<gene>
    <name evidence="2" type="ORF">HanXRQr2_Chr17g0790671</name>
</gene>
<keyword evidence="1" id="KW-1133">Transmembrane helix</keyword>
<dbReference type="AlphaFoldDB" id="A0A9K3DFQ5"/>
<accession>A0A9K3DFQ5</accession>
<protein>
    <submittedName>
        <fullName evidence="2">Uncharacterized protein</fullName>
    </submittedName>
</protein>
<feature type="transmembrane region" description="Helical" evidence="1">
    <location>
        <begin position="6"/>
        <end position="26"/>
    </location>
</feature>
<organism evidence="2 3">
    <name type="scientific">Helianthus annuus</name>
    <name type="common">Common sunflower</name>
    <dbReference type="NCBI Taxonomy" id="4232"/>
    <lineage>
        <taxon>Eukaryota</taxon>
        <taxon>Viridiplantae</taxon>
        <taxon>Streptophyta</taxon>
        <taxon>Embryophyta</taxon>
        <taxon>Tracheophyta</taxon>
        <taxon>Spermatophyta</taxon>
        <taxon>Magnoliopsida</taxon>
        <taxon>eudicotyledons</taxon>
        <taxon>Gunneridae</taxon>
        <taxon>Pentapetalae</taxon>
        <taxon>asterids</taxon>
        <taxon>campanulids</taxon>
        <taxon>Asterales</taxon>
        <taxon>Asteraceae</taxon>
        <taxon>Asteroideae</taxon>
        <taxon>Heliantheae alliance</taxon>
        <taxon>Heliantheae</taxon>
        <taxon>Helianthus</taxon>
    </lineage>
</organism>
<keyword evidence="1" id="KW-0472">Membrane</keyword>
<comment type="caution">
    <text evidence="2">The sequence shown here is derived from an EMBL/GenBank/DDBJ whole genome shotgun (WGS) entry which is preliminary data.</text>
</comment>
<keyword evidence="1" id="KW-0812">Transmembrane</keyword>